<evidence type="ECO:0000256" key="4">
    <source>
        <dbReference type="ARBA" id="ARBA00022475"/>
    </source>
</evidence>
<feature type="compositionally biased region" description="Polar residues" evidence="11">
    <location>
        <begin position="423"/>
        <end position="440"/>
    </location>
</feature>
<feature type="region of interest" description="Disordered" evidence="11">
    <location>
        <begin position="1"/>
        <end position="20"/>
    </location>
</feature>
<dbReference type="InterPro" id="IPR056468">
    <property type="entry name" value="PH_GEF_YEL1"/>
</dbReference>
<keyword evidence="5" id="KW-0963">Cytoplasm</keyword>
<reference evidence="13 14" key="1">
    <citation type="submission" date="2020-05" db="EMBL/GenBank/DDBJ databases">
        <authorList>
            <person name="Casaregola S."/>
            <person name="Devillers H."/>
            <person name="Grondin C."/>
        </authorList>
    </citation>
    <scope>NUCLEOTIDE SEQUENCE [LARGE SCALE GENOMIC DNA]</scope>
    <source>
        <strain evidence="13 14">CLIB 1767</strain>
    </source>
</reference>
<dbReference type="GO" id="GO:0005085">
    <property type="term" value="F:guanyl-nucleotide exchange factor activity"/>
    <property type="evidence" value="ECO:0007669"/>
    <property type="project" value="UniProtKB-KW"/>
</dbReference>
<accession>A0A8H2VCP7</accession>
<dbReference type="Pfam" id="PF01369">
    <property type="entry name" value="Sec7"/>
    <property type="match status" value="1"/>
</dbReference>
<comment type="caution">
    <text evidence="13">The sequence shown here is derived from an EMBL/GenBank/DDBJ whole genome shotgun (WGS) entry which is preliminary data.</text>
</comment>
<dbReference type="GO" id="GO:0005935">
    <property type="term" value="C:cellular bud neck"/>
    <property type="evidence" value="ECO:0007669"/>
    <property type="project" value="UniProtKB-SubCell"/>
</dbReference>
<evidence type="ECO:0000313" key="14">
    <source>
        <dbReference type="Proteomes" id="UP000644660"/>
    </source>
</evidence>
<dbReference type="GO" id="GO:0005886">
    <property type="term" value="C:plasma membrane"/>
    <property type="evidence" value="ECO:0007669"/>
    <property type="project" value="UniProtKB-SubCell"/>
</dbReference>
<evidence type="ECO:0000256" key="1">
    <source>
        <dbReference type="ARBA" id="ARBA00004202"/>
    </source>
</evidence>
<dbReference type="InterPro" id="IPR023394">
    <property type="entry name" value="Sec7_C_sf"/>
</dbReference>
<evidence type="ECO:0000256" key="11">
    <source>
        <dbReference type="SAM" id="MobiDB-lite"/>
    </source>
</evidence>
<name>A0A8H2VCP7_9SACH</name>
<proteinExistence type="inferred from homology"/>
<evidence type="ECO:0000256" key="9">
    <source>
        <dbReference type="ARBA" id="ARBA00038404"/>
    </source>
</evidence>
<feature type="region of interest" description="Disordered" evidence="11">
    <location>
        <begin position="417"/>
        <end position="440"/>
    </location>
</feature>
<feature type="compositionally biased region" description="Low complexity" evidence="11">
    <location>
        <begin position="82"/>
        <end position="94"/>
    </location>
</feature>
<dbReference type="GO" id="GO:0032012">
    <property type="term" value="P:regulation of ARF protein signal transduction"/>
    <property type="evidence" value="ECO:0007669"/>
    <property type="project" value="InterPro"/>
</dbReference>
<evidence type="ECO:0000256" key="3">
    <source>
        <dbReference type="ARBA" id="ARBA00004496"/>
    </source>
</evidence>
<dbReference type="Gene3D" id="1.10.1000.11">
    <property type="entry name" value="Arf Nucleotide-binding Site Opener,domain 2"/>
    <property type="match status" value="1"/>
</dbReference>
<dbReference type="SUPFAM" id="SSF48425">
    <property type="entry name" value="Sec7 domain"/>
    <property type="match status" value="1"/>
</dbReference>
<feature type="region of interest" description="Disordered" evidence="11">
    <location>
        <begin position="288"/>
        <end position="361"/>
    </location>
</feature>
<feature type="domain" description="SEC7" evidence="12">
    <location>
        <begin position="104"/>
        <end position="265"/>
    </location>
</feature>
<dbReference type="GO" id="GO:0005934">
    <property type="term" value="C:cellular bud tip"/>
    <property type="evidence" value="ECO:0007669"/>
    <property type="project" value="UniProtKB-SubCell"/>
</dbReference>
<evidence type="ECO:0000256" key="5">
    <source>
        <dbReference type="ARBA" id="ARBA00022490"/>
    </source>
</evidence>
<feature type="compositionally biased region" description="Low complexity" evidence="11">
    <location>
        <begin position="290"/>
        <end position="310"/>
    </location>
</feature>
<gene>
    <name evidence="13" type="ORF">KABA2_02S05698</name>
</gene>
<evidence type="ECO:0000256" key="10">
    <source>
        <dbReference type="ARBA" id="ARBA00040041"/>
    </source>
</evidence>
<evidence type="ECO:0000256" key="8">
    <source>
        <dbReference type="ARBA" id="ARBA00037853"/>
    </source>
</evidence>
<keyword evidence="4" id="KW-1003">Cell membrane</keyword>
<comment type="similarity">
    <text evidence="9">Belongs to the YEL1 family.</text>
</comment>
<organism evidence="13 14">
    <name type="scientific">Maudiozyma barnettii</name>
    <dbReference type="NCBI Taxonomy" id="61262"/>
    <lineage>
        <taxon>Eukaryota</taxon>
        <taxon>Fungi</taxon>
        <taxon>Dikarya</taxon>
        <taxon>Ascomycota</taxon>
        <taxon>Saccharomycotina</taxon>
        <taxon>Saccharomycetes</taxon>
        <taxon>Saccharomycetales</taxon>
        <taxon>Saccharomycetaceae</taxon>
        <taxon>Maudiozyma</taxon>
    </lineage>
</organism>
<dbReference type="PROSITE" id="PS50190">
    <property type="entry name" value="SEC7"/>
    <property type="match status" value="1"/>
</dbReference>
<feature type="compositionally biased region" description="Polar residues" evidence="11">
    <location>
        <begin position="516"/>
        <end position="539"/>
    </location>
</feature>
<keyword evidence="7" id="KW-0472">Membrane</keyword>
<feature type="region of interest" description="Disordered" evidence="11">
    <location>
        <begin position="516"/>
        <end position="578"/>
    </location>
</feature>
<dbReference type="GO" id="GO:0005737">
    <property type="term" value="C:cytoplasm"/>
    <property type="evidence" value="ECO:0007669"/>
    <property type="project" value="UniProtKB-SubCell"/>
</dbReference>
<feature type="compositionally biased region" description="Low complexity" evidence="11">
    <location>
        <begin position="345"/>
        <end position="357"/>
    </location>
</feature>
<sequence>MSDNSNNGNDHPLSILVPRRRVPPSFSQSLDPLHPNNKLHYNNYLSRDTMISNNKDVSRNSTLNSVDTMESVASENNYGKCNTSNSTSRNSTSRNHSRTKEEEDDDEEEDEMYDIALAIFQNKFKRVTFKEYADYLGQKEHYRILCEYIQMLKPLPLSLASVLIQLSSNIYFIAEAQNIDRILEQISKEWIAEHPDTLWDTNYEIVHIILFSILILNSDLHNEHIIRGKKDKFSAQTFIENTWYAIEKEVKTNYQEIDLDSIKQQAAILFKEYYEILKSNPLPLFKGPRRSFSNSRRNSLNLSRRNSLRSMSHVKKMSSAMSDYEDHNSRTESNTRTRSQSVNVSNTLSRSNSISSRKTVNSTFSKGTASWKYKHNQPLPQLYIKQSFDENLNRKNNTMWLMDSIIKINEKDLNKMTRKRNNTSRNQESNGSNNNLAINSDNASITTSTSAVSAVSSTVKSHSKGIFNWLRRSKGKTMYHDSGKSMTYLDNSSRWTNARIRVSEGRIFIFKTNKPTIASNNSSNKDRQSSVGSTHSSNITPPPQQKSQSSSSNNRLFSNGSTLSLPMTSKSSNPNKETKDQFRNLGCVVLNLFECTASVVQENIITGNQSKRANFTLTFPKNLNGVQTTLDFETPNFQSAHDFVECLNFWAGRLSPVPVEQFEIVSNEEYGWSSKILDGEHATSQSLNNVHLCEWKPLLTMELFYDHMDEIPGKLPLEQKIDELKSCTDRLSKLIDEHNDLKPKIISVWDRSLNFDKVMDNWNAKYLFLNSQYNKRVIYLVALEEALKTLQDRDVFEE</sequence>
<feature type="compositionally biased region" description="Basic and acidic residues" evidence="11">
    <location>
        <begin position="324"/>
        <end position="335"/>
    </location>
</feature>
<keyword evidence="14" id="KW-1185">Reference proteome</keyword>
<keyword evidence="6" id="KW-0344">Guanine-nucleotide releasing factor</keyword>
<comment type="subcellular location">
    <subcellularLocation>
        <location evidence="2">Bud neck</location>
    </subcellularLocation>
    <subcellularLocation>
        <location evidence="8">Bud tip</location>
    </subcellularLocation>
    <subcellularLocation>
        <location evidence="1">Cell membrane</location>
        <topology evidence="1">Peripheral membrane protein</topology>
    </subcellularLocation>
    <subcellularLocation>
        <location evidence="3">Cytoplasm</location>
    </subcellularLocation>
</comment>
<dbReference type="Proteomes" id="UP000644660">
    <property type="component" value="Unassembled WGS sequence"/>
</dbReference>
<evidence type="ECO:0000259" key="12">
    <source>
        <dbReference type="PROSITE" id="PS50190"/>
    </source>
</evidence>
<dbReference type="RefSeq" id="XP_041404877.1">
    <property type="nucleotide sequence ID" value="XM_041548943.1"/>
</dbReference>
<dbReference type="EMBL" id="CAEFZW010000002">
    <property type="protein sequence ID" value="CAB4252839.1"/>
    <property type="molecule type" value="Genomic_DNA"/>
</dbReference>
<dbReference type="GeneID" id="64855980"/>
<evidence type="ECO:0000256" key="7">
    <source>
        <dbReference type="ARBA" id="ARBA00023136"/>
    </source>
</evidence>
<dbReference type="InterPro" id="IPR035999">
    <property type="entry name" value="Sec7_dom_sf"/>
</dbReference>
<evidence type="ECO:0000256" key="6">
    <source>
        <dbReference type="ARBA" id="ARBA00022658"/>
    </source>
</evidence>
<feature type="region of interest" description="Disordered" evidence="11">
    <location>
        <begin position="74"/>
        <end position="109"/>
    </location>
</feature>
<dbReference type="AlphaFoldDB" id="A0A8H2VCP7"/>
<evidence type="ECO:0000313" key="13">
    <source>
        <dbReference type="EMBL" id="CAB4252839.1"/>
    </source>
</evidence>
<dbReference type="SMART" id="SM00222">
    <property type="entry name" value="Sec7"/>
    <property type="match status" value="1"/>
</dbReference>
<evidence type="ECO:0000256" key="2">
    <source>
        <dbReference type="ARBA" id="ARBA00004266"/>
    </source>
</evidence>
<dbReference type="InterPro" id="IPR000904">
    <property type="entry name" value="Sec7_dom"/>
</dbReference>
<dbReference type="Pfam" id="PF23633">
    <property type="entry name" value="PH_GEF_YEL1"/>
    <property type="match status" value="2"/>
</dbReference>
<protein>
    <recommendedName>
        <fullName evidence="10">Guanine-nucleotide exchange factor YEL1</fullName>
    </recommendedName>
</protein>
<feature type="compositionally biased region" description="Polar residues" evidence="11">
    <location>
        <begin position="553"/>
        <end position="575"/>
    </location>
</feature>